<proteinExistence type="predicted"/>
<sequence length="86" mass="9863">MFSRRVVWFKRGNGVLHVAPKLPRCLNSISGQRLFRGAKLIYVIEKSNSIESIKTYLDGELMLNNQLANIKADKTYQVRILVPDND</sequence>
<dbReference type="RefSeq" id="WP_242284222.1">
    <property type="nucleotide sequence ID" value="NZ_JAKKSL010000001.1"/>
</dbReference>
<comment type="caution">
    <text evidence="1">The sequence shown here is derived from an EMBL/GenBank/DDBJ whole genome shotgun (WGS) entry which is preliminary data.</text>
</comment>
<dbReference type="EMBL" id="JAKKSL010000001">
    <property type="protein sequence ID" value="MCI2283059.1"/>
    <property type="molecule type" value="Genomic_DNA"/>
</dbReference>
<name>A0ABS9WYR5_9GAMM</name>
<accession>A0ABS9WYR5</accession>
<protein>
    <submittedName>
        <fullName evidence="1">Uncharacterized protein</fullName>
    </submittedName>
</protein>
<gene>
    <name evidence="1" type="ORF">L3081_06175</name>
</gene>
<evidence type="ECO:0000313" key="1">
    <source>
        <dbReference type="EMBL" id="MCI2283059.1"/>
    </source>
</evidence>
<evidence type="ECO:0000313" key="2">
    <source>
        <dbReference type="Proteomes" id="UP001139646"/>
    </source>
</evidence>
<organism evidence="1 2">
    <name type="scientific">Colwellia maritima</name>
    <dbReference type="NCBI Taxonomy" id="2912588"/>
    <lineage>
        <taxon>Bacteria</taxon>
        <taxon>Pseudomonadati</taxon>
        <taxon>Pseudomonadota</taxon>
        <taxon>Gammaproteobacteria</taxon>
        <taxon>Alteromonadales</taxon>
        <taxon>Colwelliaceae</taxon>
        <taxon>Colwellia</taxon>
    </lineage>
</organism>
<keyword evidence="2" id="KW-1185">Reference proteome</keyword>
<reference evidence="1" key="1">
    <citation type="submission" date="2022-01" db="EMBL/GenBank/DDBJ databases">
        <title>Colwellia maritima, isolated from seawater.</title>
        <authorList>
            <person name="Kristyanto S."/>
            <person name="Jung J."/>
            <person name="Jeon C.O."/>
        </authorList>
    </citation>
    <scope>NUCLEOTIDE SEQUENCE</scope>
    <source>
        <strain evidence="1">MSW7</strain>
    </source>
</reference>
<dbReference type="Proteomes" id="UP001139646">
    <property type="component" value="Unassembled WGS sequence"/>
</dbReference>